<keyword evidence="3" id="KW-1185">Reference proteome</keyword>
<dbReference type="EMBL" id="VSRR010062008">
    <property type="protein sequence ID" value="MPC83259.1"/>
    <property type="molecule type" value="Genomic_DNA"/>
</dbReference>
<name>A0A5B7IMP2_PORTR</name>
<comment type="caution">
    <text evidence="2">The sequence shown here is derived from an EMBL/GenBank/DDBJ whole genome shotgun (WGS) entry which is preliminary data.</text>
</comment>
<protein>
    <submittedName>
        <fullName evidence="2">Uncharacterized protein</fullName>
    </submittedName>
</protein>
<dbReference type="Proteomes" id="UP000324222">
    <property type="component" value="Unassembled WGS sequence"/>
</dbReference>
<gene>
    <name evidence="2" type="ORF">E2C01_077964</name>
</gene>
<evidence type="ECO:0000256" key="1">
    <source>
        <dbReference type="SAM" id="MobiDB-lite"/>
    </source>
</evidence>
<accession>A0A5B7IMP2</accession>
<evidence type="ECO:0000313" key="2">
    <source>
        <dbReference type="EMBL" id="MPC83259.1"/>
    </source>
</evidence>
<reference evidence="2 3" key="1">
    <citation type="submission" date="2019-05" db="EMBL/GenBank/DDBJ databases">
        <title>Another draft genome of Portunus trituberculatus and its Hox gene families provides insights of decapod evolution.</title>
        <authorList>
            <person name="Jeong J.-H."/>
            <person name="Song I."/>
            <person name="Kim S."/>
            <person name="Choi T."/>
            <person name="Kim D."/>
            <person name="Ryu S."/>
            <person name="Kim W."/>
        </authorList>
    </citation>
    <scope>NUCLEOTIDE SEQUENCE [LARGE SCALE GENOMIC DNA]</scope>
    <source>
        <tissue evidence="2">Muscle</tissue>
    </source>
</reference>
<organism evidence="2 3">
    <name type="scientific">Portunus trituberculatus</name>
    <name type="common">Swimming crab</name>
    <name type="synonym">Neptunus trituberculatus</name>
    <dbReference type="NCBI Taxonomy" id="210409"/>
    <lineage>
        <taxon>Eukaryota</taxon>
        <taxon>Metazoa</taxon>
        <taxon>Ecdysozoa</taxon>
        <taxon>Arthropoda</taxon>
        <taxon>Crustacea</taxon>
        <taxon>Multicrustacea</taxon>
        <taxon>Malacostraca</taxon>
        <taxon>Eumalacostraca</taxon>
        <taxon>Eucarida</taxon>
        <taxon>Decapoda</taxon>
        <taxon>Pleocyemata</taxon>
        <taxon>Brachyura</taxon>
        <taxon>Eubrachyura</taxon>
        <taxon>Portunoidea</taxon>
        <taxon>Portunidae</taxon>
        <taxon>Portuninae</taxon>
        <taxon>Portunus</taxon>
    </lineage>
</organism>
<dbReference type="AlphaFoldDB" id="A0A5B7IMP2"/>
<sequence>MLSRMEIMSVWLVAGAGVRDVAVLVSRRRGGGAQESGEQLRHGLAHHQRHRLL</sequence>
<feature type="compositionally biased region" description="Basic residues" evidence="1">
    <location>
        <begin position="43"/>
        <end position="53"/>
    </location>
</feature>
<proteinExistence type="predicted"/>
<feature type="region of interest" description="Disordered" evidence="1">
    <location>
        <begin position="30"/>
        <end position="53"/>
    </location>
</feature>
<evidence type="ECO:0000313" key="3">
    <source>
        <dbReference type="Proteomes" id="UP000324222"/>
    </source>
</evidence>